<feature type="domain" description="DUF6036" evidence="1">
    <location>
        <begin position="19"/>
        <end position="136"/>
    </location>
</feature>
<evidence type="ECO:0000259" key="1">
    <source>
        <dbReference type="Pfam" id="PF19502"/>
    </source>
</evidence>
<evidence type="ECO:0000313" key="2">
    <source>
        <dbReference type="EMBL" id="VBA68802.1"/>
    </source>
</evidence>
<proteinExistence type="predicted"/>
<reference evidence="2 3" key="1">
    <citation type="submission" date="2018-09" db="EMBL/GenBank/DDBJ databases">
        <authorList>
            <person name="Tagini F."/>
        </authorList>
    </citation>
    <scope>NUCLEOTIDE SEQUENCE [LARGE SCALE GENOMIC DNA]</scope>
    <source>
        <strain evidence="2 3">MK142</strain>
    </source>
</reference>
<sequence length="219" mass="24264">MKRQQLAHILRASCQIARDNQVLVLGSQAILGAYDDDELPAAVLMSMEADIAFLSDPDRRKADAVEGAIGEMSTFHETNHVYAEGIHVDTAELPAGWRERLVSWNLQSSYPAEPRFVEPHDLVVSKLAAGREKDIVFAASLLDAELVGLDTLLARAAQLPRSSARVTQSLGFYRRQELHDAIPSTSAAPQVKDHLDDLIKKIAERDRSRSQDHDYGLEL</sequence>
<evidence type="ECO:0000313" key="3">
    <source>
        <dbReference type="Proteomes" id="UP000268285"/>
    </source>
</evidence>
<gene>
    <name evidence="2" type="ORF">LAUMK142_05836</name>
</gene>
<dbReference type="InterPro" id="IPR045792">
    <property type="entry name" value="DUF6036"/>
</dbReference>
<keyword evidence="3" id="KW-1185">Reference proteome</keyword>
<dbReference type="Pfam" id="PF19502">
    <property type="entry name" value="DUF6036"/>
    <property type="match status" value="1"/>
</dbReference>
<organism evidence="2 3">
    <name type="scientific">Mycobacterium pseudokansasii</name>
    <dbReference type="NCBI Taxonomy" id="2341080"/>
    <lineage>
        <taxon>Bacteria</taxon>
        <taxon>Bacillati</taxon>
        <taxon>Actinomycetota</taxon>
        <taxon>Actinomycetes</taxon>
        <taxon>Mycobacteriales</taxon>
        <taxon>Mycobacteriaceae</taxon>
        <taxon>Mycobacterium</taxon>
    </lineage>
</organism>
<dbReference type="OrthoDB" id="1524134at2"/>
<dbReference type="RefSeq" id="WP_051493642.1">
    <property type="nucleotide sequence ID" value="NZ_UPHU01000002.1"/>
</dbReference>
<dbReference type="EMBL" id="UPHU01000002">
    <property type="protein sequence ID" value="VBA68802.1"/>
    <property type="molecule type" value="Genomic_DNA"/>
</dbReference>
<dbReference type="Proteomes" id="UP000268285">
    <property type="component" value="Unassembled WGS sequence"/>
</dbReference>
<accession>A0A498QZU2</accession>
<protein>
    <recommendedName>
        <fullName evidence="1">DUF6036 domain-containing protein</fullName>
    </recommendedName>
</protein>
<name>A0A498QZU2_9MYCO</name>
<dbReference type="AlphaFoldDB" id="A0A498QZU2"/>